<dbReference type="EMBL" id="QQNA01000316">
    <property type="protein sequence ID" value="RDG34213.1"/>
    <property type="molecule type" value="Genomic_DNA"/>
</dbReference>
<dbReference type="InterPro" id="IPR001387">
    <property type="entry name" value="Cro/C1-type_HTH"/>
</dbReference>
<dbReference type="OrthoDB" id="3462393at2"/>
<dbReference type="AlphaFoldDB" id="A0A370B2X9"/>
<keyword evidence="3" id="KW-1185">Reference proteome</keyword>
<dbReference type="SUPFAM" id="SSF47413">
    <property type="entry name" value="lambda repressor-like DNA-binding domains"/>
    <property type="match status" value="1"/>
</dbReference>
<name>A0A370B2X9_9ACTN</name>
<reference evidence="2 3" key="1">
    <citation type="submission" date="2018-07" db="EMBL/GenBank/DDBJ databases">
        <title>Streptomyces species from bats.</title>
        <authorList>
            <person name="Dunlap C."/>
        </authorList>
    </citation>
    <scope>NUCLEOTIDE SEQUENCE [LARGE SCALE GENOMIC DNA]</scope>
    <source>
        <strain evidence="2 3">AC230</strain>
    </source>
</reference>
<evidence type="ECO:0000313" key="3">
    <source>
        <dbReference type="Proteomes" id="UP000253741"/>
    </source>
</evidence>
<dbReference type="Gene3D" id="1.10.260.40">
    <property type="entry name" value="lambda repressor-like DNA-binding domains"/>
    <property type="match status" value="1"/>
</dbReference>
<dbReference type="InterPro" id="IPR043917">
    <property type="entry name" value="DUF5753"/>
</dbReference>
<gene>
    <name evidence="2" type="ORF">DVH02_30480</name>
</gene>
<evidence type="ECO:0000259" key="1">
    <source>
        <dbReference type="PROSITE" id="PS50943"/>
    </source>
</evidence>
<evidence type="ECO:0000313" key="2">
    <source>
        <dbReference type="EMBL" id="RDG34213.1"/>
    </source>
</evidence>
<proteinExistence type="predicted"/>
<dbReference type="InterPro" id="IPR010982">
    <property type="entry name" value="Lambda_DNA-bd_dom_sf"/>
</dbReference>
<dbReference type="Proteomes" id="UP000253741">
    <property type="component" value="Unassembled WGS sequence"/>
</dbReference>
<organism evidence="2 3">
    <name type="scientific">Streptomyces corynorhini</name>
    <dbReference type="NCBI Taxonomy" id="2282652"/>
    <lineage>
        <taxon>Bacteria</taxon>
        <taxon>Bacillati</taxon>
        <taxon>Actinomycetota</taxon>
        <taxon>Actinomycetes</taxon>
        <taxon>Kitasatosporales</taxon>
        <taxon>Streptomycetaceae</taxon>
        <taxon>Streptomyces</taxon>
    </lineage>
</organism>
<dbReference type="PROSITE" id="PS50943">
    <property type="entry name" value="HTH_CROC1"/>
    <property type="match status" value="1"/>
</dbReference>
<accession>A0A370B2X9</accession>
<comment type="caution">
    <text evidence="2">The sequence shown here is derived from an EMBL/GenBank/DDBJ whole genome shotgun (WGS) entry which is preliminary data.</text>
</comment>
<protein>
    <submittedName>
        <fullName evidence="2">XRE family transcriptional regulator</fullName>
    </submittedName>
</protein>
<dbReference type="Pfam" id="PF13560">
    <property type="entry name" value="HTH_31"/>
    <property type="match status" value="1"/>
</dbReference>
<dbReference type="SMART" id="SM00530">
    <property type="entry name" value="HTH_XRE"/>
    <property type="match status" value="1"/>
</dbReference>
<dbReference type="Pfam" id="PF19054">
    <property type="entry name" value="DUF5753"/>
    <property type="match status" value="1"/>
</dbReference>
<dbReference type="RefSeq" id="WP_114627085.1">
    <property type="nucleotide sequence ID" value="NZ_QQNA01000316.1"/>
</dbReference>
<dbReference type="CDD" id="cd00093">
    <property type="entry name" value="HTH_XRE"/>
    <property type="match status" value="1"/>
</dbReference>
<sequence>MRPKHLPATVRQRRLGAELRRLRQQAELTTAQAGVLDGSSQPRISSIESGRYAVGADRVRALARSYSCTDEAYIEALTEMTGGRTRGWWDEYRTLMPPGALDLAELEHHTTSMRTSAMGHLPGLLQTREYARAVISDVVPSFAPHEVEHRVSFRIKRQVAVYGENPKPLTTVLHEVALHMGFGGPEVTRGQLKHLLEMSELEHVTILVVPFGAGTFPSAGTGIYYMAGTVQALDTVQLDTDHGLTFLDAQPQLARYRIILDHIERCSLKPSGSRDLIRRVAAAL</sequence>
<dbReference type="GO" id="GO:0003677">
    <property type="term" value="F:DNA binding"/>
    <property type="evidence" value="ECO:0007669"/>
    <property type="project" value="InterPro"/>
</dbReference>
<feature type="domain" description="HTH cro/C1-type" evidence="1">
    <location>
        <begin position="19"/>
        <end position="74"/>
    </location>
</feature>